<reference evidence="4" key="1">
    <citation type="journal article" date="2021" name="Proc. Natl. Acad. Sci. U.S.A.">
        <title>A Catalog of Tens of Thousands of Viruses from Human Metagenomes Reveals Hidden Associations with Chronic Diseases.</title>
        <authorList>
            <person name="Tisza M.J."/>
            <person name="Buck C.B."/>
        </authorList>
    </citation>
    <scope>NUCLEOTIDE SEQUENCE</scope>
    <source>
        <strain evidence="4">CtOyc4</strain>
    </source>
</reference>
<dbReference type="SUPFAM" id="SSF69279">
    <property type="entry name" value="Phage tail proteins"/>
    <property type="match status" value="1"/>
</dbReference>
<feature type="domain" description="Peptidase C51" evidence="2">
    <location>
        <begin position="517"/>
        <end position="596"/>
    </location>
</feature>
<proteinExistence type="predicted"/>
<protein>
    <submittedName>
        <fullName evidence="4">43 kDa tail protein</fullName>
    </submittedName>
</protein>
<dbReference type="InterPro" id="IPR007921">
    <property type="entry name" value="CHAP_dom"/>
</dbReference>
<dbReference type="InterPro" id="IPR056937">
    <property type="entry name" value="YqbQ/XkdQ"/>
</dbReference>
<sequence>MAAGYVDDHKLILYRDGAQPRDITAFASDMTLTDDLDTLAAELTFKTFISPWDKYTPKLALAPGDKVRVTNQGKTVFSGVIITVTLDGGVTAYDRGWYLNKSEIVLQVNNLAADQVIRKACAKAGVTVGKVCSLPTKITQLWTGSTPSDIISDVLNTCTSATGKQYRHRVDDSGLQVEALPTAPIKAYHKPAKNIAAFDITWALGQVSGEDSTQDTYNAVVIAAEDDGKAYIGAQASNAASIKRYGFMQHIETVTENPGTAVLGQMVKNLLKNADKVGQTRSISGIWGCDEVQSGVVLRFNSPAFGIKGNYRITRVEHHYGGAGHTMALEITALEQVRAAAEGKTDAAAIKAASTDKVQVFGLPDLSGGSDGGSGGTIVKALFTAYYPANNALEGGYLDAQGNRLDPSKKTCAAPPSVPFGTKITVRDTGTSLDGTTYTVNDRGGAIQIENGVYHFDLLMSSNAECNRWGRKNGSAIIGGSGGGSGSAVSFINTALGEVGYKESGKDINKYGQWAGHNGVAWCVYFVCWCAYKSGAPIPTSYGYVGDMSSYFKARGKYKSAGSYKPKAGDLMIQGDRHIGIVISAGASSCETVEGNYSNSVKRVTRSYTEISGFCTPWG</sequence>
<dbReference type="InterPro" id="IPR059180">
    <property type="entry name" value="3D_YorM"/>
</dbReference>
<dbReference type="Pfam" id="PF24032">
    <property type="entry name" value="YQBQ"/>
    <property type="match status" value="1"/>
</dbReference>
<keyword evidence="1" id="KW-0929">Antimicrobial</keyword>
<name>A0A8S5LQG6_9CAUD</name>
<feature type="domain" description="YqbQ/XkdQ" evidence="3">
    <location>
        <begin position="31"/>
        <end position="331"/>
    </location>
</feature>
<dbReference type="CDD" id="cd14667">
    <property type="entry name" value="3D_containing_proteins"/>
    <property type="match status" value="1"/>
</dbReference>
<evidence type="ECO:0000259" key="2">
    <source>
        <dbReference type="Pfam" id="PF05257"/>
    </source>
</evidence>
<organism evidence="4">
    <name type="scientific">Myoviridae sp. ctOyc4</name>
    <dbReference type="NCBI Taxonomy" id="2827606"/>
    <lineage>
        <taxon>Viruses</taxon>
        <taxon>Duplodnaviria</taxon>
        <taxon>Heunggongvirae</taxon>
        <taxon>Uroviricota</taxon>
        <taxon>Caudoviricetes</taxon>
    </lineage>
</organism>
<dbReference type="SUPFAM" id="SSF54001">
    <property type="entry name" value="Cysteine proteinases"/>
    <property type="match status" value="1"/>
</dbReference>
<dbReference type="GO" id="GO:0001897">
    <property type="term" value="P:symbiont-mediated cytolysis of host cell"/>
    <property type="evidence" value="ECO:0007669"/>
    <property type="project" value="UniProtKB-ARBA"/>
</dbReference>
<evidence type="ECO:0000259" key="3">
    <source>
        <dbReference type="Pfam" id="PF24032"/>
    </source>
</evidence>
<accession>A0A8S5LQG6</accession>
<evidence type="ECO:0000256" key="1">
    <source>
        <dbReference type="ARBA" id="ARBA00022529"/>
    </source>
</evidence>
<evidence type="ECO:0000313" key="4">
    <source>
        <dbReference type="EMBL" id="DAD72095.1"/>
    </source>
</evidence>
<dbReference type="Pfam" id="PF05257">
    <property type="entry name" value="CHAP"/>
    <property type="match status" value="1"/>
</dbReference>
<dbReference type="InterPro" id="IPR038765">
    <property type="entry name" value="Papain-like_cys_pep_sf"/>
</dbReference>
<dbReference type="EMBL" id="BK015894">
    <property type="protein sequence ID" value="DAD72095.1"/>
    <property type="molecule type" value="Genomic_DNA"/>
</dbReference>